<gene>
    <name evidence="5" type="ORF">MYP_4311</name>
</gene>
<keyword evidence="3" id="KW-0472">Membrane</keyword>
<reference evidence="5 6" key="1">
    <citation type="submission" date="2014-09" db="EMBL/GenBank/DDBJ databases">
        <title>Sporocytophaga myxococcoides PG-01 genome sequencing.</title>
        <authorList>
            <person name="Liu L."/>
            <person name="Gao P.J."/>
            <person name="Chen G.J."/>
            <person name="Wang L.S."/>
        </authorList>
    </citation>
    <scope>NUCLEOTIDE SEQUENCE [LARGE SCALE GENOMIC DNA]</scope>
    <source>
        <strain evidence="5 6">PG-01</strain>
    </source>
</reference>
<dbReference type="Proteomes" id="UP000030185">
    <property type="component" value="Unassembled WGS sequence"/>
</dbReference>
<dbReference type="GO" id="GO:0004674">
    <property type="term" value="F:protein serine/threonine kinase activity"/>
    <property type="evidence" value="ECO:0007669"/>
    <property type="project" value="UniProtKB-KW"/>
</dbReference>
<feature type="coiled-coil region" evidence="2">
    <location>
        <begin position="114"/>
        <end position="211"/>
    </location>
</feature>
<keyword evidence="5" id="KW-0808">Transferase</keyword>
<dbReference type="InterPro" id="IPR036457">
    <property type="entry name" value="PPM-type-like_dom_sf"/>
</dbReference>
<dbReference type="InterPro" id="IPR001932">
    <property type="entry name" value="PPM-type_phosphatase-like_dom"/>
</dbReference>
<evidence type="ECO:0000313" key="5">
    <source>
        <dbReference type="EMBL" id="GAL87081.1"/>
    </source>
</evidence>
<feature type="domain" description="PPM-type phosphatase" evidence="4">
    <location>
        <begin position="327"/>
        <end position="524"/>
    </location>
</feature>
<keyword evidence="3" id="KW-1133">Transmembrane helix</keyword>
<dbReference type="Gene3D" id="3.60.40.10">
    <property type="entry name" value="PPM-type phosphatase domain"/>
    <property type="match status" value="1"/>
</dbReference>
<dbReference type="AlphaFoldDB" id="A0A098LJB5"/>
<organism evidence="5 6">
    <name type="scientific">Sporocytophaga myxococcoides</name>
    <dbReference type="NCBI Taxonomy" id="153721"/>
    <lineage>
        <taxon>Bacteria</taxon>
        <taxon>Pseudomonadati</taxon>
        <taxon>Bacteroidota</taxon>
        <taxon>Cytophagia</taxon>
        <taxon>Cytophagales</taxon>
        <taxon>Cytophagaceae</taxon>
        <taxon>Sporocytophaga</taxon>
    </lineage>
</organism>
<dbReference type="GO" id="GO:0016791">
    <property type="term" value="F:phosphatase activity"/>
    <property type="evidence" value="ECO:0007669"/>
    <property type="project" value="TreeGrafter"/>
</dbReference>
<evidence type="ECO:0000259" key="4">
    <source>
        <dbReference type="Pfam" id="PF07228"/>
    </source>
</evidence>
<protein>
    <submittedName>
        <fullName evidence="5">Serine/threonine protein kinase</fullName>
    </submittedName>
</protein>
<dbReference type="eggNOG" id="COG2208">
    <property type="taxonomic scope" value="Bacteria"/>
</dbReference>
<dbReference type="InterPro" id="IPR052016">
    <property type="entry name" value="Bact_Sigma-Reg"/>
</dbReference>
<evidence type="ECO:0000256" key="1">
    <source>
        <dbReference type="ARBA" id="ARBA00022801"/>
    </source>
</evidence>
<keyword evidence="1" id="KW-0378">Hydrolase</keyword>
<keyword evidence="3" id="KW-0812">Transmembrane</keyword>
<comment type="caution">
    <text evidence="5">The sequence shown here is derived from an EMBL/GenBank/DDBJ whole genome shotgun (WGS) entry which is preliminary data.</text>
</comment>
<keyword evidence="6" id="KW-1185">Reference proteome</keyword>
<dbReference type="Pfam" id="PF07228">
    <property type="entry name" value="SpoIIE"/>
    <property type="match status" value="1"/>
</dbReference>
<evidence type="ECO:0000256" key="2">
    <source>
        <dbReference type="SAM" id="Coils"/>
    </source>
</evidence>
<evidence type="ECO:0000256" key="3">
    <source>
        <dbReference type="SAM" id="Phobius"/>
    </source>
</evidence>
<dbReference type="PANTHER" id="PTHR43156">
    <property type="entry name" value="STAGE II SPORULATION PROTEIN E-RELATED"/>
    <property type="match status" value="1"/>
</dbReference>
<keyword evidence="5" id="KW-0418">Kinase</keyword>
<proteinExistence type="predicted"/>
<dbReference type="EMBL" id="BBLT01000011">
    <property type="protein sequence ID" value="GAL87081.1"/>
    <property type="molecule type" value="Genomic_DNA"/>
</dbReference>
<keyword evidence="5" id="KW-0723">Serine/threonine-protein kinase</keyword>
<keyword evidence="2" id="KW-0175">Coiled coil</keyword>
<dbReference type="STRING" id="153721.MYP_4311"/>
<accession>A0A098LJB5</accession>
<evidence type="ECO:0000313" key="6">
    <source>
        <dbReference type="Proteomes" id="UP000030185"/>
    </source>
</evidence>
<name>A0A098LJB5_9BACT</name>
<sequence length="525" mass="60457">MRNIGSFIFLIAIFFFHSVEGAGKKSSSGKEVEDKRSVVIKAIESAELYDKSGKTKRAITELEKIIETAKICGDENLLAKTYELLIQFNHKTGARKKEEEYTYWLNLIKTAAEKKQLERQSRKNELEITKLRKQNHEAEIDKQQTEEELSKQTDELKRAKDSLDFLDLKNKEHLAQIDLLKKEREIEDLKIKEQESRLKNQELVIKEKDARHRFITAIIASLILGIITLSVLAYVIYKNLRQKRLYSEQIEKQLGVIKHQHENITNSINYAQKIQNAMLPNESDYQHLFEDSFILFKPKDIVSGDFYWFFNVNEGDRGNEAGTEISNRVIIVAADCTGHGVPGALMSMVGYNLLNMIVYNKIYEPHLILSELNKNVRSALQQDKNDNKDGMDMALCVINRESKTIEFAGAKNPIIVIKNGEIEHLKGDKHPIGGSQGEAHRDYTKHTISYDGDTQIYMFSDGYVDQFGGPESKKFMIKNLKDLLLKIHREPFNKQKDILNKTIEEWKGTKEKQIDDILVMGMKVN</sequence>
<dbReference type="PANTHER" id="PTHR43156:SF9">
    <property type="entry name" value="HAMP DOMAIN-CONTAINING PROTEIN"/>
    <property type="match status" value="1"/>
</dbReference>
<feature type="transmembrane region" description="Helical" evidence="3">
    <location>
        <begin position="214"/>
        <end position="237"/>
    </location>
</feature>